<keyword evidence="3" id="KW-0808">Transferase</keyword>
<accession>A0A9K3L4V3</accession>
<keyword evidence="1" id="KW-0812">Transmembrane</keyword>
<reference evidence="3" key="1">
    <citation type="journal article" date="2021" name="Sci. Rep.">
        <title>Diploid genomic architecture of Nitzschia inconspicua, an elite biomass production diatom.</title>
        <authorList>
            <person name="Oliver A."/>
            <person name="Podell S."/>
            <person name="Pinowska A."/>
            <person name="Traller J.C."/>
            <person name="Smith S.R."/>
            <person name="McClure R."/>
            <person name="Beliaev A."/>
            <person name="Bohutskyi P."/>
            <person name="Hill E.A."/>
            <person name="Rabines A."/>
            <person name="Zheng H."/>
            <person name="Allen L.Z."/>
            <person name="Kuo A."/>
            <person name="Grigoriev I.V."/>
            <person name="Allen A.E."/>
            <person name="Hazlebeck D."/>
            <person name="Allen E.E."/>
        </authorList>
    </citation>
    <scope>NUCLEOTIDE SEQUENCE</scope>
    <source>
        <strain evidence="3">Hildebrandi</strain>
    </source>
</reference>
<keyword evidence="3" id="KW-0489">Methyltransferase</keyword>
<keyword evidence="4" id="KW-1185">Reference proteome</keyword>
<feature type="transmembrane region" description="Helical" evidence="1">
    <location>
        <begin position="12"/>
        <end position="33"/>
    </location>
</feature>
<sequence>MKADTVKRSSVAIRSFSILLSHILALTSITYMIRPWRVAAYTILKANHRPSCNTKIVTSSNTNDSMAINRAKFLSASAATFFTSTSSVFVVMANNPEECQAKPSLAGNNPRYIERELEMAYGTDGNGNPRTRGVLVRRLTGDSTPYSFPVSPIRLVKEWPETPPFRPEDFSRSDSNDDGWFYKVPRLVYHIDEPAVASLTQYYRNNIAPKSDILDICSSWVSHYPLEFPETMGKICATGMSSLELQFNDQLTGGYEQRDLNVDPKLPYPDSSFDVVTCVVSIDYLIEPIQVLKEVHRVLRPGGKVIVSQSNRCFPSKAIAMWLQMNDRQHLELINGYFQYAGGFEPRNAFDITATVPGNEPHDPMFVIEAVKSKSV</sequence>
<dbReference type="PANTHER" id="PTHR43036">
    <property type="entry name" value="OSJNBB0011N17.9 PROTEIN"/>
    <property type="match status" value="1"/>
</dbReference>
<dbReference type="OrthoDB" id="2013972at2759"/>
<dbReference type="GO" id="GO:0032259">
    <property type="term" value="P:methylation"/>
    <property type="evidence" value="ECO:0007669"/>
    <property type="project" value="UniProtKB-KW"/>
</dbReference>
<proteinExistence type="predicted"/>
<evidence type="ECO:0000313" key="4">
    <source>
        <dbReference type="Proteomes" id="UP000693970"/>
    </source>
</evidence>
<keyword evidence="1" id="KW-1133">Transmembrane helix</keyword>
<gene>
    <name evidence="3" type="ORF">IV203_004211</name>
</gene>
<evidence type="ECO:0000256" key="1">
    <source>
        <dbReference type="SAM" id="Phobius"/>
    </source>
</evidence>
<dbReference type="EMBL" id="JAGRRH010000016">
    <property type="protein sequence ID" value="KAG7354855.1"/>
    <property type="molecule type" value="Genomic_DNA"/>
</dbReference>
<dbReference type="CDD" id="cd02440">
    <property type="entry name" value="AdoMet_MTases"/>
    <property type="match status" value="1"/>
</dbReference>
<dbReference type="InterPro" id="IPR013216">
    <property type="entry name" value="Methyltransf_11"/>
</dbReference>
<evidence type="ECO:0000313" key="3">
    <source>
        <dbReference type="EMBL" id="KAG7354855.1"/>
    </source>
</evidence>
<comment type="caution">
    <text evidence="3">The sequence shown here is derived from an EMBL/GenBank/DDBJ whole genome shotgun (WGS) entry which is preliminary data.</text>
</comment>
<dbReference type="GO" id="GO:0008757">
    <property type="term" value="F:S-adenosylmethionine-dependent methyltransferase activity"/>
    <property type="evidence" value="ECO:0007669"/>
    <property type="project" value="InterPro"/>
</dbReference>
<reference evidence="3" key="2">
    <citation type="submission" date="2021-04" db="EMBL/GenBank/DDBJ databases">
        <authorList>
            <person name="Podell S."/>
        </authorList>
    </citation>
    <scope>NUCLEOTIDE SEQUENCE</scope>
    <source>
        <strain evidence="3">Hildebrandi</strain>
    </source>
</reference>
<dbReference type="PANTHER" id="PTHR43036:SF2">
    <property type="entry name" value="OS04G0481300 PROTEIN"/>
    <property type="match status" value="1"/>
</dbReference>
<keyword evidence="1" id="KW-0472">Membrane</keyword>
<dbReference type="Proteomes" id="UP000693970">
    <property type="component" value="Unassembled WGS sequence"/>
</dbReference>
<feature type="domain" description="Methyltransferase type 11" evidence="2">
    <location>
        <begin position="265"/>
        <end position="307"/>
    </location>
</feature>
<protein>
    <submittedName>
        <fullName evidence="3">Type 11 methyltransferase</fullName>
    </submittedName>
</protein>
<name>A0A9K3L4V3_9STRA</name>
<dbReference type="Pfam" id="PF08241">
    <property type="entry name" value="Methyltransf_11"/>
    <property type="match status" value="1"/>
</dbReference>
<dbReference type="AlphaFoldDB" id="A0A9K3L4V3"/>
<organism evidence="3 4">
    <name type="scientific">Nitzschia inconspicua</name>
    <dbReference type="NCBI Taxonomy" id="303405"/>
    <lineage>
        <taxon>Eukaryota</taxon>
        <taxon>Sar</taxon>
        <taxon>Stramenopiles</taxon>
        <taxon>Ochrophyta</taxon>
        <taxon>Bacillariophyta</taxon>
        <taxon>Bacillariophyceae</taxon>
        <taxon>Bacillariophycidae</taxon>
        <taxon>Bacillariales</taxon>
        <taxon>Bacillariaceae</taxon>
        <taxon>Nitzschia</taxon>
    </lineage>
</organism>
<evidence type="ECO:0000259" key="2">
    <source>
        <dbReference type="Pfam" id="PF08241"/>
    </source>
</evidence>